<gene>
    <name evidence="1" type="ORF">HH1059_03210</name>
</gene>
<organism evidence="1 2">
    <name type="scientific">Halorhodospira halochloris</name>
    <name type="common">Ectothiorhodospira halochloris</name>
    <dbReference type="NCBI Taxonomy" id="1052"/>
    <lineage>
        <taxon>Bacteria</taxon>
        <taxon>Pseudomonadati</taxon>
        <taxon>Pseudomonadota</taxon>
        <taxon>Gammaproteobacteria</taxon>
        <taxon>Chromatiales</taxon>
        <taxon>Ectothiorhodospiraceae</taxon>
        <taxon>Halorhodospira</taxon>
    </lineage>
</organism>
<dbReference type="Proteomes" id="UP000218890">
    <property type="component" value="Chromosome"/>
</dbReference>
<reference evidence="1" key="1">
    <citation type="submission" date="2016-02" db="EMBL/GenBank/DDBJ databases">
        <title>Halorhodospira halochloris DSM-1059 complete genome, version 2.</title>
        <authorList>
            <person name="Tsukatani Y."/>
        </authorList>
    </citation>
    <scope>NUCLEOTIDE SEQUENCE</scope>
    <source>
        <strain evidence="1">DSM 1059</strain>
    </source>
</reference>
<protein>
    <submittedName>
        <fullName evidence="1">Transposase</fullName>
    </submittedName>
</protein>
<accession>A0A110B6W1</accession>
<name>A0A110B6W1_HALHR</name>
<evidence type="ECO:0000313" key="2">
    <source>
        <dbReference type="Proteomes" id="UP000218890"/>
    </source>
</evidence>
<proteinExistence type="predicted"/>
<dbReference type="EMBL" id="AP017372">
    <property type="protein sequence ID" value="BAU56998.2"/>
    <property type="molecule type" value="Genomic_DNA"/>
</dbReference>
<keyword evidence="2" id="KW-1185">Reference proteome</keyword>
<dbReference type="AlphaFoldDB" id="A0A110B6W1"/>
<dbReference type="KEGG" id="hhk:HH1059_03210"/>
<evidence type="ECO:0000313" key="1">
    <source>
        <dbReference type="EMBL" id="BAU56998.2"/>
    </source>
</evidence>
<sequence length="111" mass="13037">MYIARVYSYIQEKDVRQALEQTRPDRAEELVMTVAEEWIKRGEKRGEKRGQKRGSHQTATKTLLRQIERKFGAEAKEASRARVERAALGELEMWLDRILDAERIEDVFAED</sequence>